<evidence type="ECO:0000256" key="3">
    <source>
        <dbReference type="ARBA" id="ARBA00007443"/>
    </source>
</evidence>
<evidence type="ECO:0000256" key="12">
    <source>
        <dbReference type="ARBA" id="ARBA00081607"/>
    </source>
</evidence>
<dbReference type="InterPro" id="IPR006620">
    <property type="entry name" value="Pro_4_hyd_alph"/>
</dbReference>
<evidence type="ECO:0000313" key="15">
    <source>
        <dbReference type="EMBL" id="KAF1800405.1"/>
    </source>
</evidence>
<comment type="caution">
    <text evidence="15">The sequence shown here is derived from an EMBL/GenBank/DDBJ whole genome shotgun (WGS) entry which is preliminary data.</text>
</comment>
<evidence type="ECO:0000256" key="5">
    <source>
        <dbReference type="ARBA" id="ARBA00022896"/>
    </source>
</evidence>
<dbReference type="GO" id="GO:0006449">
    <property type="term" value="P:regulation of translational termination"/>
    <property type="evidence" value="ECO:0007669"/>
    <property type="project" value="TreeGrafter"/>
</dbReference>
<dbReference type="GO" id="GO:0005634">
    <property type="term" value="C:nucleus"/>
    <property type="evidence" value="ECO:0007669"/>
    <property type="project" value="UniProtKB-SubCell"/>
</dbReference>
<dbReference type="InterPro" id="IPR005123">
    <property type="entry name" value="Oxoglu/Fe-dep_dioxygenase_dom"/>
</dbReference>
<evidence type="ECO:0000259" key="14">
    <source>
        <dbReference type="PROSITE" id="PS51471"/>
    </source>
</evidence>
<keyword evidence="5" id="KW-0847">Vitamin C</keyword>
<dbReference type="GO" id="GO:0009896">
    <property type="term" value="P:positive regulation of catabolic process"/>
    <property type="evidence" value="ECO:0007669"/>
    <property type="project" value="UniProtKB-ARBA"/>
</dbReference>
<dbReference type="Gene3D" id="2.60.120.620">
    <property type="entry name" value="q2cbj1_9rhob like domain"/>
    <property type="match status" value="1"/>
</dbReference>
<dbReference type="FunFam" id="2.60.120.620:FF:000014">
    <property type="entry name" value="Prolyl 3,4-dihydroxylase TPA1"/>
    <property type="match status" value="1"/>
</dbReference>
<evidence type="ECO:0000256" key="8">
    <source>
        <dbReference type="ARBA" id="ARBA00023004"/>
    </source>
</evidence>
<dbReference type="Gene3D" id="3.60.130.20">
    <property type="entry name" value="Oxoglutarate/iron-dependent oxygenase, C-terminal degradation domain"/>
    <property type="match status" value="1"/>
</dbReference>
<evidence type="ECO:0000256" key="6">
    <source>
        <dbReference type="ARBA" id="ARBA00022964"/>
    </source>
</evidence>
<evidence type="ECO:0000256" key="9">
    <source>
        <dbReference type="ARBA" id="ARBA00023242"/>
    </source>
</evidence>
<dbReference type="PROSITE" id="PS51471">
    <property type="entry name" value="FE2OG_OXY"/>
    <property type="match status" value="1"/>
</dbReference>
<dbReference type="InterPro" id="IPR051842">
    <property type="entry name" value="uS12_prolyl_hydroxylase"/>
</dbReference>
<reference evidence="15 16" key="1">
    <citation type="submission" date="2019-09" db="EMBL/GenBank/DDBJ databases">
        <authorList>
            <consortium name="DOE Joint Genome Institute"/>
            <person name="Mondo S.J."/>
            <person name="Navarro-Mendoza M.I."/>
            <person name="Perez-Arques C."/>
            <person name="Panchal S."/>
            <person name="Nicolas F.E."/>
            <person name="Ganguly P."/>
            <person name="Pangilinan J."/>
            <person name="Grigoriev I."/>
            <person name="Heitman J."/>
            <person name="Sanya K."/>
            <person name="Garre V."/>
        </authorList>
    </citation>
    <scope>NUCLEOTIDE SEQUENCE [LARGE SCALE GENOMIC DNA]</scope>
    <source>
        <strain evidence="15 16">MU402</strain>
    </source>
</reference>
<evidence type="ECO:0000256" key="11">
    <source>
        <dbReference type="ARBA" id="ARBA00051966"/>
    </source>
</evidence>
<feature type="region of interest" description="Disordered" evidence="13">
    <location>
        <begin position="1"/>
        <end position="26"/>
    </location>
</feature>
<evidence type="ECO:0000313" key="16">
    <source>
        <dbReference type="Proteomes" id="UP000469890"/>
    </source>
</evidence>
<accession>A0A8H4F0L1</accession>
<dbReference type="GO" id="GO:0005737">
    <property type="term" value="C:cytoplasm"/>
    <property type="evidence" value="ECO:0007669"/>
    <property type="project" value="TreeGrafter"/>
</dbReference>
<proteinExistence type="inferred from homology"/>
<dbReference type="GO" id="GO:0031543">
    <property type="term" value="F:peptidyl-proline dioxygenase activity"/>
    <property type="evidence" value="ECO:0007669"/>
    <property type="project" value="TreeGrafter"/>
</dbReference>
<evidence type="ECO:0000256" key="13">
    <source>
        <dbReference type="SAM" id="MobiDB-lite"/>
    </source>
</evidence>
<keyword evidence="8" id="KW-0408">Iron</keyword>
<gene>
    <name evidence="15" type="ORF">FB192DRAFT_1380571</name>
</gene>
<keyword evidence="6" id="KW-0223">Dioxygenase</keyword>
<dbReference type="AlphaFoldDB" id="A0A8H4F0L1"/>
<dbReference type="SMART" id="SM00702">
    <property type="entry name" value="P4Hc"/>
    <property type="match status" value="1"/>
</dbReference>
<name>A0A8H4F0L1_MUCCL</name>
<feature type="domain" description="Fe2OG dioxygenase" evidence="14">
    <location>
        <begin position="148"/>
        <end position="256"/>
    </location>
</feature>
<dbReference type="PANTHER" id="PTHR12117">
    <property type="entry name" value="HISTONE ACETYLTRANSFERASE COMPLEX"/>
    <property type="match status" value="1"/>
</dbReference>
<dbReference type="GO" id="GO:0010604">
    <property type="term" value="P:positive regulation of macromolecule metabolic process"/>
    <property type="evidence" value="ECO:0007669"/>
    <property type="project" value="UniProtKB-ARBA"/>
</dbReference>
<sequence length="567" mass="64409">MSPSTAEIRAISNKEDRTNVKRMKKEENIRQSVKDKFYPGLFDQASREAVRQSVQDSKPYPHCKISKLVNDDLLRRVHKEIYSKLSFTTKETDIYKVNQTGDLANMDGLSDQERGELASLFELRNAIYSKEFREYVQYVTGCGPLSPTKMDMSVNTYTEGCHLLNHDDVIGTRRISFILYMPGEPDDHWDPSFGGALELYPVVERDTPANEPTVSVPPQWNQFAMFTVLPGYSFHSVEEVVVEGKPRLSIQGWFHFPQEGEVGYKKDAEKSESLSTLQQLEAAVDVKENFEQYKTELTEEATLGLTEDDLRELSTWMNPVYLNTEFIAQITDKFLDESAVQLKEILNQELFDKIKAATFKCDEMDNFTKAVMPPHGTGVRGDWAVQGSPVSQRFLKLNDSVKSDEETSVLFGQLRSHFQSEAFRHWLAVLSQLLPTGYRGMARRFRPGHDFTLATTNLRGQPVLDATLCLATTPSAEAAEKWESCEYGGYECYMAAHEGDDDPATYRFNDDDGALLTMAAGANELSLVLRDENVMRFVKYVSARSPGARWDVAFEYDLVEEESQKQE</sequence>
<comment type="similarity">
    <text evidence="3">Belongs to the TPA1 family.</text>
</comment>
<feature type="compositionally biased region" description="Basic and acidic residues" evidence="13">
    <location>
        <begin position="12"/>
        <end position="26"/>
    </location>
</feature>
<comment type="catalytic activity">
    <reaction evidence="11">
        <text>[ribosomal protein uS12]-(3S)-3-hydroxy-L-proline + 2-oxoglutarate + O2 = [ribosomal protein uS12]-(3S)-3,4-dihydroxy-L-proline + succinate + CO2</text>
        <dbReference type="Rhea" id="RHEA:54160"/>
        <dbReference type="Rhea" id="RHEA-COMP:13817"/>
        <dbReference type="Rhea" id="RHEA-COMP:13818"/>
        <dbReference type="ChEBI" id="CHEBI:15379"/>
        <dbReference type="ChEBI" id="CHEBI:16526"/>
        <dbReference type="ChEBI" id="CHEBI:16810"/>
        <dbReference type="ChEBI" id="CHEBI:30031"/>
        <dbReference type="ChEBI" id="CHEBI:85428"/>
        <dbReference type="ChEBI" id="CHEBI:138052"/>
    </reaction>
</comment>
<comment type="cofactor">
    <cofactor evidence="1">
        <name>L-ascorbate</name>
        <dbReference type="ChEBI" id="CHEBI:38290"/>
    </cofactor>
</comment>
<dbReference type="GO" id="GO:0005506">
    <property type="term" value="F:iron ion binding"/>
    <property type="evidence" value="ECO:0007669"/>
    <property type="project" value="InterPro"/>
</dbReference>
<evidence type="ECO:0000256" key="7">
    <source>
        <dbReference type="ARBA" id="ARBA00023002"/>
    </source>
</evidence>
<dbReference type="InterPro" id="IPR039558">
    <property type="entry name" value="TPA1/OFD1_N"/>
</dbReference>
<dbReference type="InterPro" id="IPR043044">
    <property type="entry name" value="TPA1/Ofd1_C"/>
</dbReference>
<keyword evidence="9" id="KW-0539">Nucleus</keyword>
<evidence type="ECO:0000256" key="4">
    <source>
        <dbReference type="ARBA" id="ARBA00022723"/>
    </source>
</evidence>
<keyword evidence="7" id="KW-0560">Oxidoreductase</keyword>
<dbReference type="PANTHER" id="PTHR12117:SF0">
    <property type="entry name" value="PROLYL 3-HYDROXYLASE OGFOD1"/>
    <property type="match status" value="1"/>
</dbReference>
<keyword evidence="4" id="KW-0479">Metal-binding</keyword>
<dbReference type="Pfam" id="PF10637">
    <property type="entry name" value="Ofd1_CTDD"/>
    <property type="match status" value="1"/>
</dbReference>
<evidence type="ECO:0000256" key="2">
    <source>
        <dbReference type="ARBA" id="ARBA00004123"/>
    </source>
</evidence>
<dbReference type="GO" id="GO:0031418">
    <property type="term" value="F:L-ascorbic acid binding"/>
    <property type="evidence" value="ECO:0007669"/>
    <property type="project" value="UniProtKB-KW"/>
</dbReference>
<organism evidence="15 16">
    <name type="scientific">Mucor circinelloides f. lusitanicus</name>
    <name type="common">Mucor racemosus var. lusitanicus</name>
    <dbReference type="NCBI Taxonomy" id="29924"/>
    <lineage>
        <taxon>Eukaryota</taxon>
        <taxon>Fungi</taxon>
        <taxon>Fungi incertae sedis</taxon>
        <taxon>Mucoromycota</taxon>
        <taxon>Mucoromycotina</taxon>
        <taxon>Mucoromycetes</taxon>
        <taxon>Mucorales</taxon>
        <taxon>Mucorineae</taxon>
        <taxon>Mucoraceae</taxon>
        <taxon>Mucor</taxon>
    </lineage>
</organism>
<evidence type="ECO:0000256" key="10">
    <source>
        <dbReference type="ARBA" id="ARBA00047444"/>
    </source>
</evidence>
<dbReference type="InterPro" id="IPR019601">
    <property type="entry name" value="Oxoglutarate/Fe-dep_Oase_C"/>
</dbReference>
<comment type="subcellular location">
    <subcellularLocation>
        <location evidence="2">Nucleus</location>
    </subcellularLocation>
</comment>
<dbReference type="Pfam" id="PF13661">
    <property type="entry name" value="2OG-FeII_Oxy_4"/>
    <property type="match status" value="1"/>
</dbReference>
<evidence type="ECO:0000256" key="1">
    <source>
        <dbReference type="ARBA" id="ARBA00001961"/>
    </source>
</evidence>
<protein>
    <recommendedName>
        <fullName evidence="12">uS12 prolyl 3,4-dihydroxylase</fullName>
    </recommendedName>
</protein>
<dbReference type="Proteomes" id="UP000469890">
    <property type="component" value="Unassembled WGS sequence"/>
</dbReference>
<dbReference type="EMBL" id="JAAECE010000005">
    <property type="protein sequence ID" value="KAF1800405.1"/>
    <property type="molecule type" value="Genomic_DNA"/>
</dbReference>
<comment type="catalytic activity">
    <reaction evidence="10">
        <text>[ribosomal protein uS12]-L-proline + 2-oxoglutarate + O2 = [ribosomal protein uS12]-(3S)-3-hydroxy-L-proline + succinate + CO2</text>
        <dbReference type="Rhea" id="RHEA:54156"/>
        <dbReference type="Rhea" id="RHEA-COMP:13816"/>
        <dbReference type="Rhea" id="RHEA-COMP:13818"/>
        <dbReference type="ChEBI" id="CHEBI:15379"/>
        <dbReference type="ChEBI" id="CHEBI:16526"/>
        <dbReference type="ChEBI" id="CHEBI:16810"/>
        <dbReference type="ChEBI" id="CHEBI:30031"/>
        <dbReference type="ChEBI" id="CHEBI:50342"/>
        <dbReference type="ChEBI" id="CHEBI:85428"/>
    </reaction>
</comment>